<organism evidence="2">
    <name type="scientific">Chlamydomonas euryale</name>
    <dbReference type="NCBI Taxonomy" id="1486919"/>
    <lineage>
        <taxon>Eukaryota</taxon>
        <taxon>Viridiplantae</taxon>
        <taxon>Chlorophyta</taxon>
        <taxon>core chlorophytes</taxon>
        <taxon>Chlorophyceae</taxon>
        <taxon>CS clade</taxon>
        <taxon>Chlamydomonadales</taxon>
        <taxon>Chlamydomonadaceae</taxon>
        <taxon>Chlamydomonas</taxon>
    </lineage>
</organism>
<evidence type="ECO:0000313" key="1">
    <source>
        <dbReference type="EMBL" id="CAD8293485.1"/>
    </source>
</evidence>
<dbReference type="AlphaFoldDB" id="A0A6U2GE73"/>
<evidence type="ECO:0000313" key="2">
    <source>
        <dbReference type="EMBL" id="CAD8293486.1"/>
    </source>
</evidence>
<accession>A0A6U2GE73</accession>
<protein>
    <submittedName>
        <fullName evidence="2">Uncharacterized protein</fullName>
    </submittedName>
</protein>
<gene>
    <name evidence="1" type="ORF">CEUR00632_LOCUS12038</name>
    <name evidence="2" type="ORF">CEUR00632_LOCUS12039</name>
</gene>
<reference evidence="2" key="1">
    <citation type="submission" date="2021-01" db="EMBL/GenBank/DDBJ databases">
        <authorList>
            <person name="Corre E."/>
            <person name="Pelletier E."/>
            <person name="Niang G."/>
            <person name="Scheremetjew M."/>
            <person name="Finn R."/>
            <person name="Kale V."/>
            <person name="Holt S."/>
            <person name="Cochrane G."/>
            <person name="Meng A."/>
            <person name="Brown T."/>
            <person name="Cohen L."/>
        </authorList>
    </citation>
    <scope>NUCLEOTIDE SEQUENCE</scope>
    <source>
        <strain evidence="2">CCMP219</strain>
    </source>
</reference>
<dbReference type="EMBL" id="HBEC01026140">
    <property type="protein sequence ID" value="CAD8293486.1"/>
    <property type="molecule type" value="Transcribed_RNA"/>
</dbReference>
<proteinExistence type="predicted"/>
<name>A0A6U2GE73_9CHLO</name>
<dbReference type="EMBL" id="HBEC01026139">
    <property type="protein sequence ID" value="CAD8293485.1"/>
    <property type="molecule type" value="Transcribed_RNA"/>
</dbReference>
<sequence>MRRKAGLRMWVRRGGAADAARHRTALVPTLCRDVCVRAIAQDEYDCKLLGVQSHGAPDTHTDYCFVAETQYETVARTNADGKTETSEEILWGGTRDGRPVGGARYYLGDDFIRARGGRPALLTAVFVMGGGGVALEEIQYADMCELAWVYIPCRARNEKPYGSTYGPVHEWVRERLDKGPSQGRKYTCVPGPVAA</sequence>